<dbReference type="InterPro" id="IPR001279">
    <property type="entry name" value="Metallo-B-lactamas"/>
</dbReference>
<feature type="domain" description="Metallo-beta-lactamase" evidence="1">
    <location>
        <begin position="97"/>
        <end position="172"/>
    </location>
</feature>
<dbReference type="AlphaFoldDB" id="A0A0P0RIU6"/>
<dbReference type="Proteomes" id="UP000019146">
    <property type="component" value="Chromosome 2"/>
</dbReference>
<dbReference type="SUPFAM" id="SSF56281">
    <property type="entry name" value="Metallo-hydrolase/oxidoreductase"/>
    <property type="match status" value="1"/>
</dbReference>
<accession>A0A0P0RIU6</accession>
<sequence length="431" mass="47320">MYTGYKFRLFEYHRYINAARNILAAGLRCLAVEGLTAACDSGKPDGSGRVKVRPKEQVAKSKGNQTMETGIEVDFLPVGEGEHSGDAICVRWGVPGDYKVMVYDGGTEASGKALVEHIKKYYGTTHVDYVVNSHPDRDHASGLAVVLKELSVGEVWMHRPWSHSEAIRHYFADQRMTDASLSGRLQRKMGAAYKVDQLAEEKGVPIYEPFVGAEIGIFHVLSPTKDRYIDELLPAFEKSPELKEKTFVESLESIFDSITGAIKKAINYVAEQWSEEHLPETVETSAENESSVVLHASVQGRGFVLTGDAGIQSLRKASESASFMGINVASTLHFAQIPHHGGRHNVSTETLDLFFGSRNAAQDVVPTRVAFVSASKEAPTHPKKRVVNAFVRRGYIVNATKGSTVSYGIGMPARDGWTSAPRLAFSDQVEE</sequence>
<reference evidence="2 3" key="1">
    <citation type="journal article" date="2014" name="Genome Announc.">
        <title>Draft Genome Sequence of the Haloacid-Degrading Burkholderia caribensis Strain MBA4.</title>
        <authorList>
            <person name="Pan Y."/>
            <person name="Kong K.F."/>
            <person name="Tsang J.S."/>
        </authorList>
    </citation>
    <scope>NUCLEOTIDE SEQUENCE [LARGE SCALE GENOMIC DNA]</scope>
    <source>
        <strain evidence="2 3">MBA4</strain>
    </source>
</reference>
<evidence type="ECO:0000259" key="1">
    <source>
        <dbReference type="Pfam" id="PF00753"/>
    </source>
</evidence>
<dbReference type="InterPro" id="IPR052159">
    <property type="entry name" value="Competence_DNA_uptake"/>
</dbReference>
<dbReference type="Pfam" id="PF00753">
    <property type="entry name" value="Lactamase_B"/>
    <property type="match status" value="1"/>
</dbReference>
<gene>
    <name evidence="2" type="ORF">K788_0000492</name>
</gene>
<dbReference type="Gene3D" id="3.60.15.10">
    <property type="entry name" value="Ribonuclease Z/Hydroxyacylglutathione hydrolase-like"/>
    <property type="match status" value="1"/>
</dbReference>
<evidence type="ECO:0000313" key="3">
    <source>
        <dbReference type="Proteomes" id="UP000019146"/>
    </source>
</evidence>
<evidence type="ECO:0000313" key="2">
    <source>
        <dbReference type="EMBL" id="ALL68459.1"/>
    </source>
</evidence>
<name>A0A0P0RIU6_9BURK</name>
<protein>
    <recommendedName>
        <fullName evidence="1">Metallo-beta-lactamase domain-containing protein</fullName>
    </recommendedName>
</protein>
<organism evidence="2 3">
    <name type="scientific">Paraburkholderia caribensis MBA4</name>
    <dbReference type="NCBI Taxonomy" id="1323664"/>
    <lineage>
        <taxon>Bacteria</taxon>
        <taxon>Pseudomonadati</taxon>
        <taxon>Pseudomonadota</taxon>
        <taxon>Betaproteobacteria</taxon>
        <taxon>Burkholderiales</taxon>
        <taxon>Burkholderiaceae</taxon>
        <taxon>Paraburkholderia</taxon>
    </lineage>
</organism>
<dbReference type="KEGG" id="bcai:K788_0000492"/>
<proteinExistence type="predicted"/>
<dbReference type="EMBL" id="CP012747">
    <property type="protein sequence ID" value="ALL68459.1"/>
    <property type="molecule type" value="Genomic_DNA"/>
</dbReference>
<dbReference type="PANTHER" id="PTHR30619:SF1">
    <property type="entry name" value="RECOMBINATION PROTEIN 2"/>
    <property type="match status" value="1"/>
</dbReference>
<dbReference type="PANTHER" id="PTHR30619">
    <property type="entry name" value="DNA INTERNALIZATION/COMPETENCE PROTEIN COMEC/REC2"/>
    <property type="match status" value="1"/>
</dbReference>
<dbReference type="InterPro" id="IPR036866">
    <property type="entry name" value="RibonucZ/Hydroxyglut_hydro"/>
</dbReference>